<organism evidence="9 10">
    <name type="scientific">Geovibrio thiophilus</name>
    <dbReference type="NCBI Taxonomy" id="139438"/>
    <lineage>
        <taxon>Bacteria</taxon>
        <taxon>Pseudomonadati</taxon>
        <taxon>Deferribacterota</taxon>
        <taxon>Deferribacteres</taxon>
        <taxon>Deferribacterales</taxon>
        <taxon>Geovibrionaceae</taxon>
        <taxon>Geovibrio</taxon>
    </lineage>
</organism>
<keyword evidence="7" id="KW-0963">Cytoplasm</keyword>
<comment type="subcellular location">
    <subcellularLocation>
        <location evidence="7">Cytoplasm</location>
    </subcellularLocation>
</comment>
<accession>A0A410JXX1</accession>
<feature type="binding site" evidence="7">
    <location>
        <position position="184"/>
    </location>
    <ligand>
        <name>substrate</name>
    </ligand>
</feature>
<dbReference type="InterPro" id="IPR000905">
    <property type="entry name" value="Gcp-like_dom"/>
</dbReference>
<dbReference type="NCBIfam" id="TIGR00329">
    <property type="entry name" value="gcp_kae1"/>
    <property type="match status" value="1"/>
</dbReference>
<dbReference type="AlphaFoldDB" id="A0A410JXX1"/>
<keyword evidence="5 7" id="KW-0012">Acyltransferase</keyword>
<feature type="binding site" evidence="7">
    <location>
        <position position="111"/>
    </location>
    <ligand>
        <name>Fe cation</name>
        <dbReference type="ChEBI" id="CHEBI:24875"/>
    </ligand>
</feature>
<protein>
    <recommendedName>
        <fullName evidence="7">tRNA N6-adenosine threonylcarbamoyltransferase</fullName>
        <ecNumber evidence="7">2.3.1.234</ecNumber>
    </recommendedName>
    <alternativeName>
        <fullName evidence="7">N6-L-threonylcarbamoyladenine synthase</fullName>
        <shortName evidence="7">t(6)A synthase</shortName>
    </alternativeName>
    <alternativeName>
        <fullName evidence="7">t(6)A37 threonylcarbamoyladenosine biosynthesis protein TsaD</fullName>
    </alternativeName>
    <alternativeName>
        <fullName evidence="7">tRNA threonylcarbamoyladenosine biosynthesis protein TsaD</fullName>
    </alternativeName>
</protein>
<feature type="binding site" evidence="7">
    <location>
        <begin position="134"/>
        <end position="138"/>
    </location>
    <ligand>
        <name>substrate</name>
    </ligand>
</feature>
<evidence type="ECO:0000256" key="7">
    <source>
        <dbReference type="HAMAP-Rule" id="MF_01445"/>
    </source>
</evidence>
<dbReference type="GO" id="GO:0002949">
    <property type="term" value="P:tRNA threonylcarbamoyladenosine modification"/>
    <property type="evidence" value="ECO:0007669"/>
    <property type="project" value="UniProtKB-UniRule"/>
</dbReference>
<evidence type="ECO:0000313" key="9">
    <source>
        <dbReference type="EMBL" id="QAR32908.1"/>
    </source>
</evidence>
<dbReference type="PANTHER" id="PTHR11735:SF6">
    <property type="entry name" value="TRNA N6-ADENOSINE THREONYLCARBAMOYLTRANSFERASE, MITOCHONDRIAL"/>
    <property type="match status" value="1"/>
</dbReference>
<dbReference type="PANTHER" id="PTHR11735">
    <property type="entry name" value="TRNA N6-ADENOSINE THREONYLCARBAMOYLTRANSFERASE"/>
    <property type="match status" value="1"/>
</dbReference>
<comment type="catalytic activity">
    <reaction evidence="6 7">
        <text>L-threonylcarbamoyladenylate + adenosine(37) in tRNA = N(6)-L-threonylcarbamoyladenosine(37) in tRNA + AMP + H(+)</text>
        <dbReference type="Rhea" id="RHEA:37059"/>
        <dbReference type="Rhea" id="RHEA-COMP:10162"/>
        <dbReference type="Rhea" id="RHEA-COMP:10163"/>
        <dbReference type="ChEBI" id="CHEBI:15378"/>
        <dbReference type="ChEBI" id="CHEBI:73682"/>
        <dbReference type="ChEBI" id="CHEBI:74411"/>
        <dbReference type="ChEBI" id="CHEBI:74418"/>
        <dbReference type="ChEBI" id="CHEBI:456215"/>
        <dbReference type="EC" id="2.3.1.234"/>
    </reaction>
</comment>
<dbReference type="Proteomes" id="UP000287502">
    <property type="component" value="Chromosome"/>
</dbReference>
<name>A0A410JXX1_9BACT</name>
<dbReference type="Gene3D" id="3.30.420.40">
    <property type="match status" value="2"/>
</dbReference>
<dbReference type="InterPro" id="IPR017861">
    <property type="entry name" value="KAE1/TsaD"/>
</dbReference>
<keyword evidence="2 7" id="KW-0819">tRNA processing</keyword>
<evidence type="ECO:0000256" key="3">
    <source>
        <dbReference type="ARBA" id="ARBA00022723"/>
    </source>
</evidence>
<evidence type="ECO:0000313" key="10">
    <source>
        <dbReference type="Proteomes" id="UP000287502"/>
    </source>
</evidence>
<sequence>MLFLGIETSCDETSMAVLDTAEGVLSTHTASQADIHNLFGGVVPEVASRNHILKLEPLYEKCLADASIRPSDLDVIGVTNAPGLIGALFVGVGFAKGLGYGLKIPVMPVNHLSAHILAAELEHKELKPPYLALIISGGHTHIYDVDAALNFRLVAKTVDDAAGESFDKVAKMLDLGYPGGPAIEKLAKSGRGDAVPLPLAMKKEDNFSFSGLKTAVLNSLNKGIYTKEDLAASFQRTAAETLVLKTMRIARRLKRHNVVVSGGVACNGYIRETFRNSCKKGEHVYFPSFRLCTDNGDMIAYAASRFYSRRRFFSLEGTAYDTQPEIG</sequence>
<comment type="similarity">
    <text evidence="7">Belongs to the KAE1 / TsaD family.</text>
</comment>
<feature type="binding site" evidence="7">
    <location>
        <position position="115"/>
    </location>
    <ligand>
        <name>Fe cation</name>
        <dbReference type="ChEBI" id="CHEBI:24875"/>
    </ligand>
</feature>
<proteinExistence type="inferred from homology"/>
<comment type="cofactor">
    <cofactor evidence="7">
        <name>Fe(2+)</name>
        <dbReference type="ChEBI" id="CHEBI:29033"/>
    </cofactor>
    <text evidence="7">Binds 1 Fe(2+) ion per subunit.</text>
</comment>
<evidence type="ECO:0000256" key="2">
    <source>
        <dbReference type="ARBA" id="ARBA00022694"/>
    </source>
</evidence>
<feature type="binding site" evidence="7">
    <location>
        <position position="180"/>
    </location>
    <ligand>
        <name>substrate</name>
    </ligand>
</feature>
<dbReference type="NCBIfam" id="TIGR03723">
    <property type="entry name" value="T6A_TsaD_YgjD"/>
    <property type="match status" value="1"/>
</dbReference>
<keyword evidence="10" id="KW-1185">Reference proteome</keyword>
<dbReference type="OrthoDB" id="9806197at2"/>
<dbReference type="GO" id="GO:0061711">
    <property type="term" value="F:tRNA N(6)-L-threonylcarbamoyladenine synthase activity"/>
    <property type="evidence" value="ECO:0007669"/>
    <property type="project" value="UniProtKB-EC"/>
</dbReference>
<reference evidence="9 10" key="1">
    <citation type="submission" date="2019-01" db="EMBL/GenBank/DDBJ databases">
        <title>Geovibrio thiophilus DSM 11263, complete genome.</title>
        <authorList>
            <person name="Spring S."/>
            <person name="Bunk B."/>
            <person name="Sproer C."/>
        </authorList>
    </citation>
    <scope>NUCLEOTIDE SEQUENCE [LARGE SCALE GENOMIC DNA]</scope>
    <source>
        <strain evidence="9 10">DSM 11263</strain>
    </source>
</reference>
<evidence type="ECO:0000256" key="6">
    <source>
        <dbReference type="ARBA" id="ARBA00048117"/>
    </source>
</evidence>
<comment type="function">
    <text evidence="7">Required for the formation of a threonylcarbamoyl group on adenosine at position 37 (t(6)A37) in tRNAs that read codons beginning with adenine. Is involved in the transfer of the threonylcarbamoyl moiety of threonylcarbamoyl-AMP (TC-AMP) to the N6 group of A37, together with TsaE and TsaB. TsaD likely plays a direct catalytic role in this reaction.</text>
</comment>
<dbReference type="RefSeq" id="WP_128466194.1">
    <property type="nucleotide sequence ID" value="NZ_CP035108.1"/>
</dbReference>
<evidence type="ECO:0000256" key="5">
    <source>
        <dbReference type="ARBA" id="ARBA00023315"/>
    </source>
</evidence>
<dbReference type="EC" id="2.3.1.234" evidence="7"/>
<feature type="binding site" evidence="7">
    <location>
        <position position="294"/>
    </location>
    <ligand>
        <name>Fe cation</name>
        <dbReference type="ChEBI" id="CHEBI:24875"/>
    </ligand>
</feature>
<dbReference type="GO" id="GO:0005737">
    <property type="term" value="C:cytoplasm"/>
    <property type="evidence" value="ECO:0007669"/>
    <property type="project" value="UniProtKB-SubCell"/>
</dbReference>
<gene>
    <name evidence="7 9" type="primary">tsaD</name>
    <name evidence="9" type="ORF">EP073_05660</name>
</gene>
<dbReference type="InterPro" id="IPR017860">
    <property type="entry name" value="Peptidase_M22_CS"/>
</dbReference>
<feature type="binding site" evidence="7">
    <location>
        <position position="267"/>
    </location>
    <ligand>
        <name>substrate</name>
    </ligand>
</feature>
<dbReference type="InterPro" id="IPR043129">
    <property type="entry name" value="ATPase_NBD"/>
</dbReference>
<dbReference type="KEGG" id="gtl:EP073_05660"/>
<dbReference type="EMBL" id="CP035108">
    <property type="protein sequence ID" value="QAR32908.1"/>
    <property type="molecule type" value="Genomic_DNA"/>
</dbReference>
<evidence type="ECO:0000256" key="1">
    <source>
        <dbReference type="ARBA" id="ARBA00022679"/>
    </source>
</evidence>
<dbReference type="InterPro" id="IPR022450">
    <property type="entry name" value="TsaD"/>
</dbReference>
<dbReference type="FunFam" id="3.30.420.40:FF:000012">
    <property type="entry name" value="tRNA N6-adenosine threonylcarbamoyltransferase"/>
    <property type="match status" value="1"/>
</dbReference>
<dbReference type="PRINTS" id="PR00789">
    <property type="entry name" value="OSIALOPTASE"/>
</dbReference>
<keyword evidence="1 7" id="KW-0808">Transferase</keyword>
<feature type="binding site" evidence="7">
    <location>
        <position position="167"/>
    </location>
    <ligand>
        <name>substrate</name>
    </ligand>
</feature>
<dbReference type="PROSITE" id="PS01016">
    <property type="entry name" value="GLYCOPROTEASE"/>
    <property type="match status" value="1"/>
</dbReference>
<dbReference type="Pfam" id="PF00814">
    <property type="entry name" value="TsaD"/>
    <property type="match status" value="1"/>
</dbReference>
<keyword evidence="3 7" id="KW-0479">Metal-binding</keyword>
<feature type="domain" description="Gcp-like" evidence="8">
    <location>
        <begin position="24"/>
        <end position="301"/>
    </location>
</feature>
<evidence type="ECO:0000259" key="8">
    <source>
        <dbReference type="Pfam" id="PF00814"/>
    </source>
</evidence>
<dbReference type="CDD" id="cd24133">
    <property type="entry name" value="ASKHA_NBD_TsaD_bac"/>
    <property type="match status" value="1"/>
</dbReference>
<dbReference type="GO" id="GO:0005506">
    <property type="term" value="F:iron ion binding"/>
    <property type="evidence" value="ECO:0007669"/>
    <property type="project" value="UniProtKB-UniRule"/>
</dbReference>
<keyword evidence="4 7" id="KW-0408">Iron</keyword>
<dbReference type="SUPFAM" id="SSF53067">
    <property type="entry name" value="Actin-like ATPase domain"/>
    <property type="match status" value="2"/>
</dbReference>
<dbReference type="HAMAP" id="MF_01445">
    <property type="entry name" value="TsaD"/>
    <property type="match status" value="1"/>
</dbReference>
<evidence type="ECO:0000256" key="4">
    <source>
        <dbReference type="ARBA" id="ARBA00023004"/>
    </source>
</evidence>